<reference evidence="13 14" key="1">
    <citation type="journal article" date="2019" name="Int. J. Syst. Evol. Microbiol.">
        <title>The Global Catalogue of Microorganisms (GCM) 10K type strain sequencing project: providing services to taxonomists for standard genome sequencing and annotation.</title>
        <authorList>
            <consortium name="The Broad Institute Genomics Platform"/>
            <consortium name="The Broad Institute Genome Sequencing Center for Infectious Disease"/>
            <person name="Wu L."/>
            <person name="Ma J."/>
        </authorList>
    </citation>
    <scope>NUCLEOTIDE SEQUENCE [LARGE SCALE GENOMIC DNA]</scope>
    <source>
        <strain evidence="13 14">JCM 15115</strain>
    </source>
</reference>
<evidence type="ECO:0000256" key="6">
    <source>
        <dbReference type="ARBA" id="ARBA00022741"/>
    </source>
</evidence>
<keyword evidence="7" id="KW-0067">ATP-binding</keyword>
<keyword evidence="5 10" id="KW-0812">Transmembrane</keyword>
<dbReference type="SMART" id="SM00382">
    <property type="entry name" value="AAA"/>
    <property type="match status" value="1"/>
</dbReference>
<evidence type="ECO:0000256" key="2">
    <source>
        <dbReference type="ARBA" id="ARBA00004651"/>
    </source>
</evidence>
<evidence type="ECO:0000256" key="8">
    <source>
        <dbReference type="ARBA" id="ARBA00022989"/>
    </source>
</evidence>
<evidence type="ECO:0000256" key="5">
    <source>
        <dbReference type="ARBA" id="ARBA00022692"/>
    </source>
</evidence>
<feature type="domain" description="ABC transmembrane type-1" evidence="12">
    <location>
        <begin position="28"/>
        <end position="330"/>
    </location>
</feature>
<dbReference type="Pfam" id="PF00005">
    <property type="entry name" value="ABC_tran"/>
    <property type="match status" value="1"/>
</dbReference>
<dbReference type="Gene3D" id="3.40.50.300">
    <property type="entry name" value="P-loop containing nucleotide triphosphate hydrolases"/>
    <property type="match status" value="1"/>
</dbReference>
<sequence length="577" mass="64621">MRLLTQFWTLLTYCNQGSGKVLNWALLAVIFTLEMLSIYLSIQLIKWTAGFYNAVEQRNLDETLHQLTIFGMIVAGNVGIYLIEFYAKGWLEIRWRERLTNAALTAWLSNKAYWFLSLKSESEKPDNPDQRIAEDCAMFVTHTLSEGIELITRIIGLFSYVIVLWGLATFALEFKLFGYDISIPRYMVWAPFAYVFLSSLITHLFGRRLKETFVEQQKREADFRFGMAHMRQNAAEIAIMSGEQSEREQLDQKFLAVCNNRFRLLRRQVQLGLFTRPYYSTILRIPMFLALPGYFAGAVNFGGLMQLGSASQQVATTLSWFIFSYRKLAELVSAISRLSNFIEKAKAAGAENNISTEMSATTALSLSDVTLHTPDAQQLLQIPELSIEAGTVVWLRGASGLGKTTLLRLIAGAWKSATGKIFRPAASSLFLSQKPYLPNSSLKASICYPASPAGVYDSQITDALTKTGLSKLIPANLEILDSTPMPRGLSGGEMQRFALARALINKPEWLFLDEATSALDCASEVQLLDMLRQELPATTLVMLSHREPGNLKPDAIINLEIFHSHQQAMTAPTVQPV</sequence>
<evidence type="ECO:0000256" key="3">
    <source>
        <dbReference type="ARBA" id="ARBA00005417"/>
    </source>
</evidence>
<dbReference type="PROSITE" id="PS50929">
    <property type="entry name" value="ABC_TM1F"/>
    <property type="match status" value="1"/>
</dbReference>
<evidence type="ECO:0000259" key="12">
    <source>
        <dbReference type="PROSITE" id="PS50929"/>
    </source>
</evidence>
<feature type="transmembrane region" description="Helical" evidence="10">
    <location>
        <begin position="150"/>
        <end position="174"/>
    </location>
</feature>
<comment type="subcellular location">
    <subcellularLocation>
        <location evidence="1">Cell inner membrane</location>
    </subcellularLocation>
    <subcellularLocation>
        <location evidence="2">Cell membrane</location>
        <topology evidence="2">Multi-pass membrane protein</topology>
    </subcellularLocation>
</comment>
<name>A0ABN1GE53_9HYPH</name>
<dbReference type="Proteomes" id="UP001424441">
    <property type="component" value="Unassembled WGS sequence"/>
</dbReference>
<feature type="domain" description="ABC transporter" evidence="11">
    <location>
        <begin position="364"/>
        <end position="577"/>
    </location>
</feature>
<feature type="transmembrane region" description="Helical" evidence="10">
    <location>
        <begin position="21"/>
        <end position="45"/>
    </location>
</feature>
<dbReference type="PROSITE" id="PS50893">
    <property type="entry name" value="ABC_TRANSPORTER_2"/>
    <property type="match status" value="1"/>
</dbReference>
<keyword evidence="8 10" id="KW-1133">Transmembrane helix</keyword>
<organism evidence="13 14">
    <name type="scientific">Paenochrobactrum glaciei</name>
    <dbReference type="NCBI Taxonomy" id="486407"/>
    <lineage>
        <taxon>Bacteria</taxon>
        <taxon>Pseudomonadati</taxon>
        <taxon>Pseudomonadota</taxon>
        <taxon>Alphaproteobacteria</taxon>
        <taxon>Hyphomicrobiales</taxon>
        <taxon>Brucellaceae</taxon>
        <taxon>Paenochrobactrum</taxon>
    </lineage>
</organism>
<keyword evidence="6" id="KW-0547">Nucleotide-binding</keyword>
<dbReference type="Pfam" id="PF06472">
    <property type="entry name" value="ABC_membrane_2"/>
    <property type="match status" value="1"/>
</dbReference>
<dbReference type="InterPro" id="IPR036640">
    <property type="entry name" value="ABC1_TM_sf"/>
</dbReference>
<dbReference type="InterPro" id="IPR050835">
    <property type="entry name" value="ABC_transporter_sub-D"/>
</dbReference>
<dbReference type="InterPro" id="IPR003439">
    <property type="entry name" value="ABC_transporter-like_ATP-bd"/>
</dbReference>
<evidence type="ECO:0000256" key="1">
    <source>
        <dbReference type="ARBA" id="ARBA00004533"/>
    </source>
</evidence>
<evidence type="ECO:0000256" key="4">
    <source>
        <dbReference type="ARBA" id="ARBA00022448"/>
    </source>
</evidence>
<dbReference type="PANTHER" id="PTHR11384:SF59">
    <property type="entry name" value="LYSOSOMAL COBALAMIN TRANSPORTER ABCD4"/>
    <property type="match status" value="1"/>
</dbReference>
<keyword evidence="4" id="KW-0813">Transport</keyword>
<evidence type="ECO:0000256" key="10">
    <source>
        <dbReference type="SAM" id="Phobius"/>
    </source>
</evidence>
<evidence type="ECO:0000256" key="9">
    <source>
        <dbReference type="ARBA" id="ARBA00023136"/>
    </source>
</evidence>
<dbReference type="SUPFAM" id="SSF90123">
    <property type="entry name" value="ABC transporter transmembrane region"/>
    <property type="match status" value="1"/>
</dbReference>
<protein>
    <submittedName>
        <fullName evidence="13">SbmA/BacA-like family transporter</fullName>
    </submittedName>
</protein>
<keyword evidence="14" id="KW-1185">Reference proteome</keyword>
<evidence type="ECO:0000313" key="14">
    <source>
        <dbReference type="Proteomes" id="UP001424441"/>
    </source>
</evidence>
<dbReference type="InterPro" id="IPR011527">
    <property type="entry name" value="ABC1_TM_dom"/>
</dbReference>
<evidence type="ECO:0000313" key="13">
    <source>
        <dbReference type="EMBL" id="GAA0609616.1"/>
    </source>
</evidence>
<keyword evidence="9 10" id="KW-0472">Membrane</keyword>
<evidence type="ECO:0000256" key="7">
    <source>
        <dbReference type="ARBA" id="ARBA00022840"/>
    </source>
</evidence>
<dbReference type="RefSeq" id="WP_343806409.1">
    <property type="nucleotide sequence ID" value="NZ_BAAADE010000006.1"/>
</dbReference>
<dbReference type="EMBL" id="BAAADE010000006">
    <property type="protein sequence ID" value="GAA0609616.1"/>
    <property type="molecule type" value="Genomic_DNA"/>
</dbReference>
<dbReference type="Gene3D" id="1.20.1560.10">
    <property type="entry name" value="ABC transporter type 1, transmembrane domain"/>
    <property type="match status" value="1"/>
</dbReference>
<dbReference type="InterPro" id="IPR027417">
    <property type="entry name" value="P-loop_NTPase"/>
</dbReference>
<feature type="transmembrane region" description="Helical" evidence="10">
    <location>
        <begin position="65"/>
        <end position="87"/>
    </location>
</feature>
<dbReference type="SUPFAM" id="SSF52540">
    <property type="entry name" value="P-loop containing nucleoside triphosphate hydrolases"/>
    <property type="match status" value="1"/>
</dbReference>
<dbReference type="PROSITE" id="PS00211">
    <property type="entry name" value="ABC_TRANSPORTER_1"/>
    <property type="match status" value="1"/>
</dbReference>
<feature type="transmembrane region" description="Helical" evidence="10">
    <location>
        <begin position="186"/>
        <end position="206"/>
    </location>
</feature>
<proteinExistence type="inferred from homology"/>
<comment type="similarity">
    <text evidence="3">Belongs to the ABC transporter superfamily.</text>
</comment>
<dbReference type="InterPro" id="IPR003593">
    <property type="entry name" value="AAA+_ATPase"/>
</dbReference>
<accession>A0ABN1GE53</accession>
<gene>
    <name evidence="13" type="ORF">GCM10008943_26530</name>
</gene>
<dbReference type="PANTHER" id="PTHR11384">
    <property type="entry name" value="ATP-BINDING CASSETTE, SUB-FAMILY D MEMBER"/>
    <property type="match status" value="1"/>
</dbReference>
<comment type="caution">
    <text evidence="13">The sequence shown here is derived from an EMBL/GenBank/DDBJ whole genome shotgun (WGS) entry which is preliminary data.</text>
</comment>
<dbReference type="InterPro" id="IPR017871">
    <property type="entry name" value="ABC_transporter-like_CS"/>
</dbReference>
<evidence type="ECO:0000259" key="11">
    <source>
        <dbReference type="PROSITE" id="PS50893"/>
    </source>
</evidence>